<dbReference type="EMBL" id="JAMQBK010000021">
    <property type="protein sequence ID" value="MCM2370377.1"/>
    <property type="molecule type" value="Genomic_DNA"/>
</dbReference>
<keyword evidence="3" id="KW-1185">Reference proteome</keyword>
<evidence type="ECO:0000313" key="2">
    <source>
        <dbReference type="EMBL" id="MCM2370377.1"/>
    </source>
</evidence>
<feature type="region of interest" description="Disordered" evidence="1">
    <location>
        <begin position="159"/>
        <end position="187"/>
    </location>
</feature>
<accession>A0ABT0U0K0</accession>
<proteinExistence type="predicted"/>
<gene>
    <name evidence="2" type="ORF">NB063_07040</name>
</gene>
<feature type="compositionally biased region" description="Basic and acidic residues" evidence="1">
    <location>
        <begin position="165"/>
        <end position="176"/>
    </location>
</feature>
<evidence type="ECO:0000256" key="1">
    <source>
        <dbReference type="SAM" id="MobiDB-lite"/>
    </source>
</evidence>
<name>A0ABT0U0K0_9BACT</name>
<evidence type="ECO:0000313" key="3">
    <source>
        <dbReference type="Proteomes" id="UP001202961"/>
    </source>
</evidence>
<reference evidence="2 3" key="1">
    <citation type="journal article" date="2022" name="Syst. Appl. Microbiol.">
        <title>Rhodopirellula aestuarii sp. nov., a novel member of the genus Rhodopirellula isolated from brackish sediments collected in the Tagus River estuary, Portugal.</title>
        <authorList>
            <person name="Vitorino I.R."/>
            <person name="Klimek D."/>
            <person name="Calusinska M."/>
            <person name="Lobo-da-Cunha A."/>
            <person name="Vasconcelos V."/>
            <person name="Lage O.M."/>
        </authorList>
    </citation>
    <scope>NUCLEOTIDE SEQUENCE [LARGE SCALE GENOMIC DNA]</scope>
    <source>
        <strain evidence="2 3">ICT_H3.1</strain>
    </source>
</reference>
<dbReference type="Proteomes" id="UP001202961">
    <property type="component" value="Unassembled WGS sequence"/>
</dbReference>
<comment type="caution">
    <text evidence="2">The sequence shown here is derived from an EMBL/GenBank/DDBJ whole genome shotgun (WGS) entry which is preliminary data.</text>
</comment>
<sequence length="243" mass="27740">MKMFLLGSKGMNAVRNAISMWNRQRQSPTERVRAYTLGCHLKPTLGCDLLWSHLHLSLVVGKSLKQNPLERGGIFYYLGQAFEHAVDIADAGTVRFESKALRLHASQLDEETRKAQRRGRTITYNDLCRIFAYTSRMSEDDDTTDTILLRDRMIRECGKPQCTTHSRDRNPNRTDKPAAVTQPHSFDPGALGHLDARVFEFGKYYPTRFDPSEFHEVQQQLIENAKELLKSYAPSSSRDPAHA</sequence>
<protein>
    <submittedName>
        <fullName evidence="2">Uncharacterized protein</fullName>
    </submittedName>
</protein>
<organism evidence="2 3">
    <name type="scientific">Aporhodopirellula aestuarii</name>
    <dbReference type="NCBI Taxonomy" id="2950107"/>
    <lineage>
        <taxon>Bacteria</taxon>
        <taxon>Pseudomonadati</taxon>
        <taxon>Planctomycetota</taxon>
        <taxon>Planctomycetia</taxon>
        <taxon>Pirellulales</taxon>
        <taxon>Pirellulaceae</taxon>
        <taxon>Aporhodopirellula</taxon>
    </lineage>
</organism>
<dbReference type="RefSeq" id="WP_250928045.1">
    <property type="nucleotide sequence ID" value="NZ_JAMQBK010000021.1"/>
</dbReference>